<dbReference type="Pfam" id="PF00589">
    <property type="entry name" value="Phage_integrase"/>
    <property type="match status" value="1"/>
</dbReference>
<organism evidence="6 7">
    <name type="scientific">Vibrio stylophorae</name>
    <dbReference type="NCBI Taxonomy" id="659351"/>
    <lineage>
        <taxon>Bacteria</taxon>
        <taxon>Pseudomonadati</taxon>
        <taxon>Pseudomonadota</taxon>
        <taxon>Gammaproteobacteria</taxon>
        <taxon>Vibrionales</taxon>
        <taxon>Vibrionaceae</taxon>
        <taxon>Vibrio</taxon>
    </lineage>
</organism>
<evidence type="ECO:0000313" key="7">
    <source>
        <dbReference type="Proteomes" id="UP000838672"/>
    </source>
</evidence>
<comment type="caution">
    <text evidence="6">The sequence shown here is derived from an EMBL/GenBank/DDBJ whole genome shotgun (WGS) entry which is preliminary data.</text>
</comment>
<dbReference type="SUPFAM" id="SSF56349">
    <property type="entry name" value="DNA breaking-rejoining enzymes"/>
    <property type="match status" value="1"/>
</dbReference>
<proteinExistence type="inferred from homology"/>
<dbReference type="Proteomes" id="UP000838672">
    <property type="component" value="Unassembled WGS sequence"/>
</dbReference>
<dbReference type="InterPro" id="IPR010998">
    <property type="entry name" value="Integrase_recombinase_N"/>
</dbReference>
<sequence>MHLYRRGKSGIYYYQRRIPASIKQFYNNKIHIKFSLKTNNSSEAKRIASLHSARLAVEFEQYESSLKTSSPTPLAKLSNLALITANSWLATTKDLAQQVEDKPDHIVDMFLKGLDEERYLFATTSADLKNSDSDKQLKLTKDGLWTSVLASMSSEQKSLVATLPLEQKVKLFQLISRYTHPLSLKLQQEMSQLYPDLAIIRPYELSKEAPLLVDAFNQFLDNKHSEKPMSLKLEQRYTSALESLSALIGKDCPLNSINRTHIRELRTLLSKLPANIKKKPETRALSLSEIYNLVREDSLSHLPSLSITSVNQRLEALHAFFQFCIQESWMSINPAEKIRLQKTVANKDKRFPYPIELLDKLLNLTKGTKHYWTVRLGLCGLRMNEIVQLTPADIRQSPEGIWYIDVNKDDGKAVKNLSSIRQVPIPNSLLKLGFVTFAKESKTETLFDVPTSKATGYRSDIYSKRYANFTRKQELKEDKVTFHSLRHNFKDYALSANIPEAAFKQIAGWTDDSVSAAYGSGYTLMKLTEYMNLLPFPSSY</sequence>
<evidence type="ECO:0000259" key="5">
    <source>
        <dbReference type="PROSITE" id="PS51898"/>
    </source>
</evidence>
<dbReference type="InterPro" id="IPR002104">
    <property type="entry name" value="Integrase_catalytic"/>
</dbReference>
<keyword evidence="2" id="KW-0229">DNA integration</keyword>
<gene>
    <name evidence="6" type="primary">xerC_1</name>
    <name evidence="6" type="ORF">VST7929_00631</name>
</gene>
<dbReference type="InterPro" id="IPR013762">
    <property type="entry name" value="Integrase-like_cat_sf"/>
</dbReference>
<protein>
    <submittedName>
        <fullName evidence="6">Tyrosine recombinase XerC</fullName>
    </submittedName>
</protein>
<feature type="domain" description="Tyr recombinase" evidence="5">
    <location>
        <begin position="347"/>
        <end position="531"/>
    </location>
</feature>
<dbReference type="Pfam" id="PF20172">
    <property type="entry name" value="DUF6538"/>
    <property type="match status" value="1"/>
</dbReference>
<dbReference type="EMBL" id="CAKLDI010000001">
    <property type="protein sequence ID" value="CAH0532785.1"/>
    <property type="molecule type" value="Genomic_DNA"/>
</dbReference>
<comment type="similarity">
    <text evidence="1">Belongs to the 'phage' integrase family.</text>
</comment>
<dbReference type="InterPro" id="IPR050090">
    <property type="entry name" value="Tyrosine_recombinase_XerCD"/>
</dbReference>
<evidence type="ECO:0000256" key="2">
    <source>
        <dbReference type="ARBA" id="ARBA00022908"/>
    </source>
</evidence>
<dbReference type="PANTHER" id="PTHR30349:SF41">
    <property type="entry name" value="INTEGRASE_RECOMBINASE PROTEIN MJ0367-RELATED"/>
    <property type="match status" value="1"/>
</dbReference>
<evidence type="ECO:0000256" key="3">
    <source>
        <dbReference type="ARBA" id="ARBA00023125"/>
    </source>
</evidence>
<accession>A0ABM8ZRQ5</accession>
<dbReference type="InterPro" id="IPR011010">
    <property type="entry name" value="DNA_brk_join_enz"/>
</dbReference>
<dbReference type="Gene3D" id="1.10.443.10">
    <property type="entry name" value="Intergrase catalytic core"/>
    <property type="match status" value="1"/>
</dbReference>
<reference evidence="6" key="1">
    <citation type="submission" date="2021-11" db="EMBL/GenBank/DDBJ databases">
        <authorList>
            <person name="Rodrigo-Torres L."/>
            <person name="Arahal R. D."/>
            <person name="Lucena T."/>
        </authorList>
    </citation>
    <scope>NUCLEOTIDE SEQUENCE</scope>
    <source>
        <strain evidence="6">CECT 7929</strain>
    </source>
</reference>
<evidence type="ECO:0000256" key="1">
    <source>
        <dbReference type="ARBA" id="ARBA00008857"/>
    </source>
</evidence>
<evidence type="ECO:0000256" key="4">
    <source>
        <dbReference type="ARBA" id="ARBA00023172"/>
    </source>
</evidence>
<evidence type="ECO:0000313" key="6">
    <source>
        <dbReference type="EMBL" id="CAH0532785.1"/>
    </source>
</evidence>
<dbReference type="InterPro" id="IPR046668">
    <property type="entry name" value="DUF6538"/>
</dbReference>
<dbReference type="RefSeq" id="WP_237464814.1">
    <property type="nucleotide sequence ID" value="NZ_CAKLDI010000001.1"/>
</dbReference>
<keyword evidence="3" id="KW-0238">DNA-binding</keyword>
<name>A0ABM8ZRQ5_9VIBR</name>
<keyword evidence="7" id="KW-1185">Reference proteome</keyword>
<dbReference type="PROSITE" id="PS51898">
    <property type="entry name" value="TYR_RECOMBINASE"/>
    <property type="match status" value="1"/>
</dbReference>
<dbReference type="Gene3D" id="1.10.150.130">
    <property type="match status" value="1"/>
</dbReference>
<dbReference type="PANTHER" id="PTHR30349">
    <property type="entry name" value="PHAGE INTEGRASE-RELATED"/>
    <property type="match status" value="1"/>
</dbReference>
<keyword evidence="4" id="KW-0233">DNA recombination</keyword>